<comment type="caution">
    <text evidence="1">The sequence shown here is derived from an EMBL/GenBank/DDBJ whole genome shotgun (WGS) entry which is preliminary data.</text>
</comment>
<name>A0A9P8RQR7_9PEZI</name>
<dbReference type="Gene3D" id="1.10.510.10">
    <property type="entry name" value="Transferase(Phosphotransferase) domain 1"/>
    <property type="match status" value="1"/>
</dbReference>
<dbReference type="GeneID" id="70132590"/>
<protein>
    <recommendedName>
        <fullName evidence="3">Protein kinase domain-containing protein</fullName>
    </recommendedName>
</protein>
<organism evidence="1 2">
    <name type="scientific">Truncatella angustata</name>
    <dbReference type="NCBI Taxonomy" id="152316"/>
    <lineage>
        <taxon>Eukaryota</taxon>
        <taxon>Fungi</taxon>
        <taxon>Dikarya</taxon>
        <taxon>Ascomycota</taxon>
        <taxon>Pezizomycotina</taxon>
        <taxon>Sordariomycetes</taxon>
        <taxon>Xylariomycetidae</taxon>
        <taxon>Amphisphaeriales</taxon>
        <taxon>Sporocadaceae</taxon>
        <taxon>Truncatella</taxon>
    </lineage>
</organism>
<evidence type="ECO:0008006" key="3">
    <source>
        <dbReference type="Google" id="ProtNLM"/>
    </source>
</evidence>
<evidence type="ECO:0000313" key="2">
    <source>
        <dbReference type="Proteomes" id="UP000758603"/>
    </source>
</evidence>
<evidence type="ECO:0000313" key="1">
    <source>
        <dbReference type="EMBL" id="KAH6647742.1"/>
    </source>
</evidence>
<dbReference type="AlphaFoldDB" id="A0A9P8RQR7"/>
<keyword evidence="2" id="KW-1185">Reference proteome</keyword>
<dbReference type="OrthoDB" id="1668230at2759"/>
<dbReference type="RefSeq" id="XP_045954254.1">
    <property type="nucleotide sequence ID" value="XM_046103699.1"/>
</dbReference>
<dbReference type="EMBL" id="JAGPXC010000008">
    <property type="protein sequence ID" value="KAH6647742.1"/>
    <property type="molecule type" value="Genomic_DNA"/>
</dbReference>
<accession>A0A9P8RQR7</accession>
<proteinExistence type="predicted"/>
<dbReference type="Proteomes" id="UP000758603">
    <property type="component" value="Unassembled WGS sequence"/>
</dbReference>
<gene>
    <name evidence="1" type="ORF">BKA67DRAFT_578440</name>
</gene>
<sequence length="102" mass="11745">MKNRCAGHKRGKTPMQQTDLFMWGALVYELMTGFRPGTRPRKSSQEVQAMMTARQWPAFEKELLCEVVRNCWDGSYRDAEAVRANVISFLEGEGWEVEGEDL</sequence>
<reference evidence="1" key="1">
    <citation type="journal article" date="2021" name="Nat. Commun.">
        <title>Genetic determinants of endophytism in the Arabidopsis root mycobiome.</title>
        <authorList>
            <person name="Mesny F."/>
            <person name="Miyauchi S."/>
            <person name="Thiergart T."/>
            <person name="Pickel B."/>
            <person name="Atanasova L."/>
            <person name="Karlsson M."/>
            <person name="Huettel B."/>
            <person name="Barry K.W."/>
            <person name="Haridas S."/>
            <person name="Chen C."/>
            <person name="Bauer D."/>
            <person name="Andreopoulos W."/>
            <person name="Pangilinan J."/>
            <person name="LaButti K."/>
            <person name="Riley R."/>
            <person name="Lipzen A."/>
            <person name="Clum A."/>
            <person name="Drula E."/>
            <person name="Henrissat B."/>
            <person name="Kohler A."/>
            <person name="Grigoriev I.V."/>
            <person name="Martin F.M."/>
            <person name="Hacquard S."/>
        </authorList>
    </citation>
    <scope>NUCLEOTIDE SEQUENCE</scope>
    <source>
        <strain evidence="1">MPI-SDFR-AT-0073</strain>
    </source>
</reference>